<comment type="caution">
    <text evidence="3">The sequence shown here is derived from an EMBL/GenBank/DDBJ whole genome shotgun (WGS) entry which is preliminary data.</text>
</comment>
<accession>A0ABT5T833</accession>
<reference evidence="3" key="1">
    <citation type="submission" date="2023-02" db="EMBL/GenBank/DDBJ databases">
        <title>Description of Roseinatronobacter alkalisoli sp. nov., an alkaliphilic bacerium isolated from soda soil.</title>
        <authorList>
            <person name="Wei W."/>
        </authorList>
    </citation>
    <scope>NUCLEOTIDE SEQUENCE</scope>
    <source>
        <strain evidence="3">HJB301</strain>
    </source>
</reference>
<dbReference type="InterPro" id="IPR011044">
    <property type="entry name" value="Quino_amine_DH_bsu"/>
</dbReference>
<evidence type="ECO:0000313" key="3">
    <source>
        <dbReference type="EMBL" id="MDD7971287.1"/>
    </source>
</evidence>
<dbReference type="Pfam" id="PF14339">
    <property type="entry name" value="DUF4394"/>
    <property type="match status" value="1"/>
</dbReference>
<evidence type="ECO:0000256" key="1">
    <source>
        <dbReference type="SAM" id="SignalP"/>
    </source>
</evidence>
<feature type="domain" description="DUF4394" evidence="2">
    <location>
        <begin position="40"/>
        <end position="242"/>
    </location>
</feature>
<dbReference type="RefSeq" id="WP_274351960.1">
    <property type="nucleotide sequence ID" value="NZ_JAQZSM010000006.1"/>
</dbReference>
<dbReference type="InterPro" id="IPR025507">
    <property type="entry name" value="DUF4394"/>
</dbReference>
<proteinExistence type="predicted"/>
<protein>
    <submittedName>
        <fullName evidence="3">DUF4394 domain-containing protein</fullName>
    </submittedName>
</protein>
<keyword evidence="4" id="KW-1185">Reference proteome</keyword>
<gene>
    <name evidence="3" type="ORF">PUT78_09240</name>
</gene>
<feature type="chain" id="PRO_5045289173" evidence="1">
    <location>
        <begin position="21"/>
        <end position="257"/>
    </location>
</feature>
<dbReference type="EMBL" id="JAQZSM010000006">
    <property type="protein sequence ID" value="MDD7971287.1"/>
    <property type="molecule type" value="Genomic_DNA"/>
</dbReference>
<name>A0ABT5T833_9RHOB</name>
<dbReference type="Proteomes" id="UP001431784">
    <property type="component" value="Unassembled WGS sequence"/>
</dbReference>
<keyword evidence="1" id="KW-0732">Signal</keyword>
<dbReference type="SUPFAM" id="SSF50969">
    <property type="entry name" value="YVTN repeat-like/Quinoprotein amine dehydrogenase"/>
    <property type="match status" value="1"/>
</dbReference>
<evidence type="ECO:0000313" key="4">
    <source>
        <dbReference type="Proteomes" id="UP001431784"/>
    </source>
</evidence>
<evidence type="ECO:0000259" key="2">
    <source>
        <dbReference type="Pfam" id="PF14339"/>
    </source>
</evidence>
<organism evidence="3 4">
    <name type="scientific">Roseinatronobacter alkalisoli</name>
    <dbReference type="NCBI Taxonomy" id="3028235"/>
    <lineage>
        <taxon>Bacteria</taxon>
        <taxon>Pseudomonadati</taxon>
        <taxon>Pseudomonadota</taxon>
        <taxon>Alphaproteobacteria</taxon>
        <taxon>Rhodobacterales</taxon>
        <taxon>Paracoccaceae</taxon>
        <taxon>Roseinatronobacter</taxon>
    </lineage>
</organism>
<feature type="signal peptide" evidence="1">
    <location>
        <begin position="1"/>
        <end position="20"/>
    </location>
</feature>
<sequence length="257" mass="26693">MHKLAAPTLMAALMATGASATTAIGLAGDRTLVSIDLDTAQVTGMQDVDYDGRILGIDFRPSTGMIIAVTDQFAVVNIDPDTGAWDEVVTMDTPLEHGEGDVVIVDINPAADALRFMSGTTNHRVNLGSGAVMVDGSLSFTDGTDGMPMVGGTAYSNSHGQPESTMMFNIDISLASLLQQTAPNDGDNVVIGATGATFDGPVAFDIATTTDGENTAWLVANGAFHSIDLSSGMITQTWQIGALDVVLRDVTVFHPAD</sequence>